<dbReference type="InterPro" id="IPR003593">
    <property type="entry name" value="AAA+_ATPase"/>
</dbReference>
<name>A0A1C0AK77_9ACTN</name>
<keyword evidence="3" id="KW-0547">Nucleotide-binding</keyword>
<keyword evidence="2" id="KW-0813">Transport</keyword>
<dbReference type="PANTHER" id="PTHR42734:SF5">
    <property type="entry name" value="IRON TRANSPORT SYSTEM ATP-BINDING PROTEIN HI_0361-RELATED"/>
    <property type="match status" value="1"/>
</dbReference>
<evidence type="ECO:0000256" key="2">
    <source>
        <dbReference type="ARBA" id="ARBA00022448"/>
    </source>
</evidence>
<dbReference type="Proteomes" id="UP000093501">
    <property type="component" value="Unassembled WGS sequence"/>
</dbReference>
<dbReference type="InterPro" id="IPR050153">
    <property type="entry name" value="Metal_Ion_Import_ABC"/>
</dbReference>
<sequence>MTAPDPLHAEGLFVSLGGLPILRDVSISVSAGEAVALLGGNGSGKSTLVRTLMGLVPHQEGSISLFGEPLATFRDWSRIGYVPQHSAVAVANATVREIVSSGRLAHRRPFQWLRAVDHAAIDHALDLVGLAGRAGWPFAALSGGQKQRTLIARALASQPELLVMDEPLAGVDLHSQGGLADLLGRLADEGLALLVVLHELGPMAAVLHRAVTLCDGRVVDRETTGAHECQPGPPLPSLTGLADPISGVRS</sequence>
<evidence type="ECO:0000313" key="6">
    <source>
        <dbReference type="Proteomes" id="UP000093501"/>
    </source>
</evidence>
<proteinExistence type="inferred from homology"/>
<dbReference type="EMBL" id="MBQD01000023">
    <property type="protein sequence ID" value="OCL33014.1"/>
    <property type="molecule type" value="Genomic_DNA"/>
</dbReference>
<dbReference type="RefSeq" id="WP_068752120.1">
    <property type="nucleotide sequence ID" value="NZ_LR214441.1"/>
</dbReference>
<evidence type="ECO:0000256" key="3">
    <source>
        <dbReference type="ARBA" id="ARBA00022741"/>
    </source>
</evidence>
<keyword evidence="6" id="KW-1185">Reference proteome</keyword>
<dbReference type="SMART" id="SM00382">
    <property type="entry name" value="AAA"/>
    <property type="match status" value="1"/>
</dbReference>
<dbReference type="CDD" id="cd03235">
    <property type="entry name" value="ABC_Metallic_Cations"/>
    <property type="match status" value="1"/>
</dbReference>
<dbReference type="SUPFAM" id="SSF52540">
    <property type="entry name" value="P-loop containing nucleoside triphosphate hydrolases"/>
    <property type="match status" value="1"/>
</dbReference>
<evidence type="ECO:0000256" key="4">
    <source>
        <dbReference type="ARBA" id="ARBA00022840"/>
    </source>
</evidence>
<dbReference type="Gene3D" id="3.40.50.300">
    <property type="entry name" value="P-loop containing nucleotide triphosphate hydrolases"/>
    <property type="match status" value="1"/>
</dbReference>
<dbReference type="Pfam" id="PF00005">
    <property type="entry name" value="ABC_tran"/>
    <property type="match status" value="1"/>
</dbReference>
<dbReference type="PANTHER" id="PTHR42734">
    <property type="entry name" value="METAL TRANSPORT SYSTEM ATP-BINDING PROTEIN TM_0124-RELATED"/>
    <property type="match status" value="1"/>
</dbReference>
<dbReference type="PROSITE" id="PS50893">
    <property type="entry name" value="ABC_TRANSPORTER_2"/>
    <property type="match status" value="1"/>
</dbReference>
<dbReference type="GO" id="GO:0005524">
    <property type="term" value="F:ATP binding"/>
    <property type="evidence" value="ECO:0007669"/>
    <property type="project" value="UniProtKB-KW"/>
</dbReference>
<dbReference type="GO" id="GO:0016887">
    <property type="term" value="F:ATP hydrolysis activity"/>
    <property type="evidence" value="ECO:0007669"/>
    <property type="project" value="InterPro"/>
</dbReference>
<comment type="caution">
    <text evidence="5">The sequence shown here is derived from an EMBL/GenBank/DDBJ whole genome shotgun (WGS) entry which is preliminary data.</text>
</comment>
<reference evidence="6" key="1">
    <citation type="submission" date="2016-07" db="EMBL/GenBank/DDBJ databases">
        <authorList>
            <person name="Florea S."/>
            <person name="Webb J.S."/>
            <person name="Jaromczyk J."/>
            <person name="Schardl C.L."/>
        </authorList>
    </citation>
    <scope>NUCLEOTIDE SEQUENCE [LARGE SCALE GENOMIC DNA]</scope>
    <source>
        <strain evidence="6">IPBSL-7</strain>
    </source>
</reference>
<protein>
    <submittedName>
        <fullName evidence="5">ABC transporter ATP-binding protein</fullName>
    </submittedName>
</protein>
<gene>
    <name evidence="5" type="ORF">BCR15_06950</name>
</gene>
<dbReference type="AlphaFoldDB" id="A0A1C0AK77"/>
<organism evidence="5 6">
    <name type="scientific">Tessaracoccus lapidicaptus</name>
    <dbReference type="NCBI Taxonomy" id="1427523"/>
    <lineage>
        <taxon>Bacteria</taxon>
        <taxon>Bacillati</taxon>
        <taxon>Actinomycetota</taxon>
        <taxon>Actinomycetes</taxon>
        <taxon>Propionibacteriales</taxon>
        <taxon>Propionibacteriaceae</taxon>
        <taxon>Tessaracoccus</taxon>
    </lineage>
</organism>
<keyword evidence="4 5" id="KW-0067">ATP-binding</keyword>
<comment type="similarity">
    <text evidence="1">Belongs to the ABC transporter superfamily.</text>
</comment>
<dbReference type="InterPro" id="IPR027417">
    <property type="entry name" value="P-loop_NTPase"/>
</dbReference>
<evidence type="ECO:0000256" key="1">
    <source>
        <dbReference type="ARBA" id="ARBA00005417"/>
    </source>
</evidence>
<accession>A0A1C0AK77</accession>
<evidence type="ECO:0000313" key="5">
    <source>
        <dbReference type="EMBL" id="OCL33014.1"/>
    </source>
</evidence>
<dbReference type="InterPro" id="IPR003439">
    <property type="entry name" value="ABC_transporter-like_ATP-bd"/>
</dbReference>